<dbReference type="AlphaFoldDB" id="A0A5B8SYX2"/>
<proteinExistence type="inferred from homology"/>
<protein>
    <submittedName>
        <fullName evidence="5">Glycosyltransferase</fullName>
    </submittedName>
</protein>
<evidence type="ECO:0000256" key="1">
    <source>
        <dbReference type="ARBA" id="ARBA00006739"/>
    </source>
</evidence>
<dbReference type="Pfam" id="PF13641">
    <property type="entry name" value="Glyco_tranf_2_3"/>
    <property type="match status" value="1"/>
</dbReference>
<evidence type="ECO:0000256" key="4">
    <source>
        <dbReference type="SAM" id="Phobius"/>
    </source>
</evidence>
<evidence type="ECO:0000313" key="6">
    <source>
        <dbReference type="Proteomes" id="UP000321296"/>
    </source>
</evidence>
<dbReference type="KEGG" id="lpse:FGL85_07770"/>
<keyword evidence="4" id="KW-1133">Transmembrane helix</keyword>
<feature type="transmembrane region" description="Helical" evidence="4">
    <location>
        <begin position="303"/>
        <end position="322"/>
    </location>
</feature>
<dbReference type="PANTHER" id="PTHR43630">
    <property type="entry name" value="POLY-BETA-1,6-N-ACETYL-D-GLUCOSAMINE SYNTHASE"/>
    <property type="match status" value="1"/>
</dbReference>
<keyword evidence="4" id="KW-0472">Membrane</keyword>
<feature type="transmembrane region" description="Helical" evidence="4">
    <location>
        <begin position="12"/>
        <end position="31"/>
    </location>
</feature>
<reference evidence="5 6" key="1">
    <citation type="submission" date="2019-06" db="EMBL/GenBank/DDBJ databases">
        <title>Genome analyses of bacteria isolated from kimchi.</title>
        <authorList>
            <person name="Lee S."/>
            <person name="Ahn S."/>
            <person name="Roh S."/>
        </authorList>
    </citation>
    <scope>NUCLEOTIDE SEQUENCE [LARGE SCALE GENOMIC DNA]</scope>
    <source>
        <strain evidence="5 6">CBA3630</strain>
    </source>
</reference>
<dbReference type="PANTHER" id="PTHR43630:SF1">
    <property type="entry name" value="POLY-BETA-1,6-N-ACETYL-D-GLUCOSAMINE SYNTHASE"/>
    <property type="match status" value="1"/>
</dbReference>
<evidence type="ECO:0000256" key="2">
    <source>
        <dbReference type="ARBA" id="ARBA00022676"/>
    </source>
</evidence>
<dbReference type="SUPFAM" id="SSF53448">
    <property type="entry name" value="Nucleotide-diphospho-sugar transferases"/>
    <property type="match status" value="1"/>
</dbReference>
<keyword evidence="3 5" id="KW-0808">Transferase</keyword>
<name>A0A5B8SYX2_LEUPS</name>
<organism evidence="5 6">
    <name type="scientific">Leuconostoc pseudomesenteroides</name>
    <dbReference type="NCBI Taxonomy" id="33968"/>
    <lineage>
        <taxon>Bacteria</taxon>
        <taxon>Bacillati</taxon>
        <taxon>Bacillota</taxon>
        <taxon>Bacilli</taxon>
        <taxon>Lactobacillales</taxon>
        <taxon>Lactobacillaceae</taxon>
        <taxon>Leuconostoc</taxon>
    </lineage>
</organism>
<feature type="transmembrane region" description="Helical" evidence="4">
    <location>
        <begin position="334"/>
        <end position="353"/>
    </location>
</feature>
<dbReference type="Proteomes" id="UP000321296">
    <property type="component" value="Chromosome"/>
</dbReference>
<keyword evidence="4" id="KW-0812">Transmembrane</keyword>
<evidence type="ECO:0000313" key="5">
    <source>
        <dbReference type="EMBL" id="QEA42402.1"/>
    </source>
</evidence>
<evidence type="ECO:0000256" key="3">
    <source>
        <dbReference type="ARBA" id="ARBA00022679"/>
    </source>
</evidence>
<keyword evidence="2" id="KW-0328">Glycosyltransferase</keyword>
<sequence>MMIIVSNILQFYTTYYPIIMTLIWILGSWISGNQSHTSDSKYDSLLNASVTILLPTFNEEHTVIDTLKSLVALNYTNYTIIVVDDKSNDCTVSVVKKWLLRNTPEVSIKLLELPSNMGKAQALNEAMSYVESEYVLVTDADALMNPNALNQMLKKFDRENVGAVTGKPVVRNRTTILGRLQTLEYVGIIDRIKRAQDSLFGGIMTVAGVIALYRSEALSDVGGFDKTVVTEDIDMTWRLRRKKWLIHYTPLALTYILVPETFSGYFKQRIRWSVGGLEVFLKNAKWVYHNEDVKQKFLLFDMLFSHIWAWLALITFFQYIIVTIGTQTFSLPGVIILIYIALFSIMICQGIIQDKRHSQLSFHDVFEIPFYSTFYWTTALITAIASQIIVCTLHRRKGSWTSPDRGR</sequence>
<dbReference type="EMBL" id="CP042383">
    <property type="protein sequence ID" value="QEA42402.1"/>
    <property type="molecule type" value="Genomic_DNA"/>
</dbReference>
<gene>
    <name evidence="5" type="ORF">FGL85_07770</name>
</gene>
<comment type="similarity">
    <text evidence="1">Belongs to the glycosyltransferase 2 family.</text>
</comment>
<accession>A0A5B8SYX2</accession>
<dbReference type="GO" id="GO:0016757">
    <property type="term" value="F:glycosyltransferase activity"/>
    <property type="evidence" value="ECO:0007669"/>
    <property type="project" value="UniProtKB-KW"/>
</dbReference>
<dbReference type="InterPro" id="IPR029044">
    <property type="entry name" value="Nucleotide-diphossugar_trans"/>
</dbReference>
<dbReference type="Gene3D" id="3.90.550.10">
    <property type="entry name" value="Spore Coat Polysaccharide Biosynthesis Protein SpsA, Chain A"/>
    <property type="match status" value="1"/>
</dbReference>
<feature type="transmembrane region" description="Helical" evidence="4">
    <location>
        <begin position="373"/>
        <end position="393"/>
    </location>
</feature>
<dbReference type="CDD" id="cd06423">
    <property type="entry name" value="CESA_like"/>
    <property type="match status" value="1"/>
</dbReference>
<feature type="transmembrane region" description="Helical" evidence="4">
    <location>
        <begin position="245"/>
        <end position="266"/>
    </location>
</feature>